<name>A0A1V4IYU8_9CLOT</name>
<evidence type="ECO:0000313" key="1">
    <source>
        <dbReference type="EMBL" id="OPJ65221.1"/>
    </source>
</evidence>
<gene>
    <name evidence="1" type="ORF">CLORY_02210</name>
</gene>
<reference evidence="1 2" key="1">
    <citation type="submission" date="2017-03" db="EMBL/GenBank/DDBJ databases">
        <title>Genome sequence of Clostridium oryzae DSM 28571.</title>
        <authorList>
            <person name="Poehlein A."/>
            <person name="Daniel R."/>
        </authorList>
    </citation>
    <scope>NUCLEOTIDE SEQUENCE [LARGE SCALE GENOMIC DNA]</scope>
    <source>
        <strain evidence="1 2">DSM 28571</strain>
    </source>
</reference>
<accession>A0A1V4IYU8</accession>
<evidence type="ECO:0000313" key="2">
    <source>
        <dbReference type="Proteomes" id="UP000190080"/>
    </source>
</evidence>
<organism evidence="1 2">
    <name type="scientific">Clostridium oryzae</name>
    <dbReference type="NCBI Taxonomy" id="1450648"/>
    <lineage>
        <taxon>Bacteria</taxon>
        <taxon>Bacillati</taxon>
        <taxon>Bacillota</taxon>
        <taxon>Clostridia</taxon>
        <taxon>Eubacteriales</taxon>
        <taxon>Clostridiaceae</taxon>
        <taxon>Clostridium</taxon>
    </lineage>
</organism>
<dbReference type="EMBL" id="MZGV01000001">
    <property type="protein sequence ID" value="OPJ65221.1"/>
    <property type="molecule type" value="Genomic_DNA"/>
</dbReference>
<sequence length="151" mass="17616">MDIIRKVVLRMNEEMKFRVIKKLVDKNGNKQRPAIELSCTVRTINRLIKGYKEEGKSFFIHGNRGRKPAIALDDTVKQDIVDLYRTKYEDSNLTHFSELLEEFEGIKVSATTIRSNEFLNSYIKKFNVQFALPVDNIKSVFEKQSNLEKLT</sequence>
<protein>
    <recommendedName>
        <fullName evidence="3">Transposase</fullName>
    </recommendedName>
</protein>
<evidence type="ECO:0008006" key="3">
    <source>
        <dbReference type="Google" id="ProtNLM"/>
    </source>
</evidence>
<dbReference type="Proteomes" id="UP000190080">
    <property type="component" value="Unassembled WGS sequence"/>
</dbReference>
<dbReference type="AlphaFoldDB" id="A0A1V4IYU8"/>
<dbReference type="STRING" id="1450648.CLORY_02210"/>
<keyword evidence="2" id="KW-1185">Reference proteome</keyword>
<comment type="caution">
    <text evidence="1">The sequence shown here is derived from an EMBL/GenBank/DDBJ whole genome shotgun (WGS) entry which is preliminary data.</text>
</comment>
<proteinExistence type="predicted"/>